<organism evidence="5 6">
    <name type="scientific">Zalerion maritima</name>
    <dbReference type="NCBI Taxonomy" id="339359"/>
    <lineage>
        <taxon>Eukaryota</taxon>
        <taxon>Fungi</taxon>
        <taxon>Dikarya</taxon>
        <taxon>Ascomycota</taxon>
        <taxon>Pezizomycotina</taxon>
        <taxon>Sordariomycetes</taxon>
        <taxon>Lulworthiomycetidae</taxon>
        <taxon>Lulworthiales</taxon>
        <taxon>Lulworthiaceae</taxon>
        <taxon>Zalerion</taxon>
    </lineage>
</organism>
<proteinExistence type="predicted"/>
<evidence type="ECO:0000256" key="3">
    <source>
        <dbReference type="ARBA" id="ARBA00022840"/>
    </source>
</evidence>
<dbReference type="GO" id="GO:0006281">
    <property type="term" value="P:DNA repair"/>
    <property type="evidence" value="ECO:0007669"/>
    <property type="project" value="TreeGrafter"/>
</dbReference>
<evidence type="ECO:0000313" key="6">
    <source>
        <dbReference type="Proteomes" id="UP001201980"/>
    </source>
</evidence>
<keyword evidence="1" id="KW-0547">Nucleotide-binding</keyword>
<dbReference type="GO" id="GO:0005634">
    <property type="term" value="C:nucleus"/>
    <property type="evidence" value="ECO:0007669"/>
    <property type="project" value="TreeGrafter"/>
</dbReference>
<dbReference type="InterPro" id="IPR050628">
    <property type="entry name" value="SNF2_RAD54_helicase_TF"/>
</dbReference>
<dbReference type="Proteomes" id="UP001201980">
    <property type="component" value="Unassembled WGS sequence"/>
</dbReference>
<dbReference type="EMBL" id="JAKWBI020000016">
    <property type="protein sequence ID" value="KAJ2906302.1"/>
    <property type="molecule type" value="Genomic_DNA"/>
</dbReference>
<evidence type="ECO:0000256" key="4">
    <source>
        <dbReference type="SAM" id="MobiDB-lite"/>
    </source>
</evidence>
<comment type="caution">
    <text evidence="5">The sequence shown here is derived from an EMBL/GenBank/DDBJ whole genome shotgun (WGS) entry which is preliminary data.</text>
</comment>
<gene>
    <name evidence="5" type="ORF">MKZ38_002381</name>
</gene>
<keyword evidence="2" id="KW-0378">Hydrolase</keyword>
<dbReference type="AlphaFoldDB" id="A0AAD5S590"/>
<accession>A0AAD5S590</accession>
<dbReference type="PANTHER" id="PTHR45626">
    <property type="entry name" value="TRANSCRIPTION TERMINATION FACTOR 2-RELATED"/>
    <property type="match status" value="1"/>
</dbReference>
<keyword evidence="6" id="KW-1185">Reference proteome</keyword>
<evidence type="ECO:0000256" key="1">
    <source>
        <dbReference type="ARBA" id="ARBA00022741"/>
    </source>
</evidence>
<evidence type="ECO:0000256" key="2">
    <source>
        <dbReference type="ARBA" id="ARBA00022801"/>
    </source>
</evidence>
<feature type="region of interest" description="Disordered" evidence="4">
    <location>
        <begin position="55"/>
        <end position="74"/>
    </location>
</feature>
<dbReference type="GO" id="GO:0016787">
    <property type="term" value="F:hydrolase activity"/>
    <property type="evidence" value="ECO:0007669"/>
    <property type="project" value="UniProtKB-KW"/>
</dbReference>
<keyword evidence="3" id="KW-0067">ATP-binding</keyword>
<dbReference type="PANTHER" id="PTHR45626:SF22">
    <property type="entry name" value="DNA REPAIR PROTEIN RAD5"/>
    <property type="match status" value="1"/>
</dbReference>
<evidence type="ECO:0000313" key="5">
    <source>
        <dbReference type="EMBL" id="KAJ2906302.1"/>
    </source>
</evidence>
<dbReference type="InterPro" id="IPR027417">
    <property type="entry name" value="P-loop_NTPase"/>
</dbReference>
<name>A0AAD5S590_9PEZI</name>
<protein>
    <submittedName>
        <fullName evidence="5">Uncharacterized protein</fullName>
    </submittedName>
</protein>
<dbReference type="GO" id="GO:0005524">
    <property type="term" value="F:ATP binding"/>
    <property type="evidence" value="ECO:0007669"/>
    <property type="project" value="UniProtKB-KW"/>
</dbReference>
<reference evidence="5" key="1">
    <citation type="submission" date="2022-07" db="EMBL/GenBank/DDBJ databases">
        <title>Draft genome sequence of Zalerion maritima ATCC 34329, a (micro)plastics degrading marine fungus.</title>
        <authorList>
            <person name="Paco A."/>
            <person name="Goncalves M.F.M."/>
            <person name="Rocha-Santos T.A.P."/>
            <person name="Alves A."/>
        </authorList>
    </citation>
    <scope>NUCLEOTIDE SEQUENCE</scope>
    <source>
        <strain evidence="5">ATCC 34329</strain>
    </source>
</reference>
<dbReference type="SUPFAM" id="SSF52540">
    <property type="entry name" value="P-loop containing nucleoside triphosphate hydrolases"/>
    <property type="match status" value="1"/>
</dbReference>
<dbReference type="Gene3D" id="3.40.50.300">
    <property type="entry name" value="P-loop containing nucleotide triphosphate hydrolases"/>
    <property type="match status" value="1"/>
</dbReference>
<dbReference type="GO" id="GO:0008094">
    <property type="term" value="F:ATP-dependent activity, acting on DNA"/>
    <property type="evidence" value="ECO:0007669"/>
    <property type="project" value="TreeGrafter"/>
</dbReference>
<sequence length="74" mass="8336">MEPHWNLTLEDQALARIHRMGQKKEVTTVRFFIGDSFDERVIQVQESKRDLANILLNPSGKGGSGQEETGNHAC</sequence>